<dbReference type="Proteomes" id="UP001219568">
    <property type="component" value="Unassembled WGS sequence"/>
</dbReference>
<organism evidence="2 3">
    <name type="scientific">Penicillium canescens</name>
    <dbReference type="NCBI Taxonomy" id="5083"/>
    <lineage>
        <taxon>Eukaryota</taxon>
        <taxon>Fungi</taxon>
        <taxon>Dikarya</taxon>
        <taxon>Ascomycota</taxon>
        <taxon>Pezizomycotina</taxon>
        <taxon>Eurotiomycetes</taxon>
        <taxon>Eurotiomycetidae</taxon>
        <taxon>Eurotiales</taxon>
        <taxon>Aspergillaceae</taxon>
        <taxon>Penicillium</taxon>
    </lineage>
</organism>
<gene>
    <name evidence="2" type="ORF">N7460_011973</name>
</gene>
<comment type="caution">
    <text evidence="2">The sequence shown here is derived from an EMBL/GenBank/DDBJ whole genome shotgun (WGS) entry which is preliminary data.</text>
</comment>
<evidence type="ECO:0000313" key="2">
    <source>
        <dbReference type="EMBL" id="KAJ6027156.1"/>
    </source>
</evidence>
<evidence type="ECO:0000313" key="3">
    <source>
        <dbReference type="Proteomes" id="UP001219568"/>
    </source>
</evidence>
<feature type="region of interest" description="Disordered" evidence="1">
    <location>
        <begin position="1"/>
        <end position="39"/>
    </location>
</feature>
<reference evidence="2" key="1">
    <citation type="journal article" date="2023" name="IMA Fungus">
        <title>Comparative genomic study of the Penicillium genus elucidates a diverse pangenome and 15 lateral gene transfer events.</title>
        <authorList>
            <person name="Petersen C."/>
            <person name="Sorensen T."/>
            <person name="Nielsen M.R."/>
            <person name="Sondergaard T.E."/>
            <person name="Sorensen J.L."/>
            <person name="Fitzpatrick D.A."/>
            <person name="Frisvad J.C."/>
            <person name="Nielsen K.L."/>
        </authorList>
    </citation>
    <scope>NUCLEOTIDE SEQUENCE</scope>
    <source>
        <strain evidence="2">IBT 15450</strain>
    </source>
</reference>
<proteinExistence type="predicted"/>
<reference evidence="2" key="2">
    <citation type="submission" date="2023-01" db="EMBL/GenBank/DDBJ databases">
        <authorList>
            <person name="Petersen C."/>
        </authorList>
    </citation>
    <scope>NUCLEOTIDE SEQUENCE</scope>
    <source>
        <strain evidence="2">IBT 15450</strain>
    </source>
</reference>
<keyword evidence="3" id="KW-1185">Reference proteome</keyword>
<accession>A0AAD6I1C1</accession>
<dbReference type="EMBL" id="JAQJZL010000015">
    <property type="protein sequence ID" value="KAJ6027156.1"/>
    <property type="molecule type" value="Genomic_DNA"/>
</dbReference>
<sequence>EDDDVVPDNGDPAIGQSDTARVSADLDSSPSFTSVKHHGRISEPSIVLRGICDNHSPSCRYFPPIRGDLMPQELPLPSSRNMR</sequence>
<name>A0AAD6I1C1_PENCN</name>
<feature type="non-terminal residue" evidence="2">
    <location>
        <position position="83"/>
    </location>
</feature>
<dbReference type="AlphaFoldDB" id="A0AAD6I1C1"/>
<feature type="compositionally biased region" description="Polar residues" evidence="1">
    <location>
        <begin position="16"/>
        <end position="34"/>
    </location>
</feature>
<evidence type="ECO:0000256" key="1">
    <source>
        <dbReference type="SAM" id="MobiDB-lite"/>
    </source>
</evidence>
<protein>
    <submittedName>
        <fullName evidence="2">Uncharacterized protein</fullName>
    </submittedName>
</protein>